<keyword evidence="7" id="KW-0812">Transmembrane</keyword>
<keyword evidence="9" id="KW-1185">Reference proteome</keyword>
<keyword evidence="4 5" id="KW-0408">Iron</keyword>
<dbReference type="PANTHER" id="PTHR47950">
    <property type="entry name" value="CYTOCHROME P450, FAMILY 76, SUBFAMILY C, POLYPEPTIDE 5-RELATED"/>
    <property type="match status" value="1"/>
</dbReference>
<evidence type="ECO:0000256" key="3">
    <source>
        <dbReference type="ARBA" id="ARBA00023002"/>
    </source>
</evidence>
<evidence type="ECO:0000256" key="4">
    <source>
        <dbReference type="ARBA" id="ARBA00023004"/>
    </source>
</evidence>
<reference evidence="8 9" key="1">
    <citation type="submission" date="2023-01" db="EMBL/GenBank/DDBJ databases">
        <authorList>
            <person name="Kreplak J."/>
        </authorList>
    </citation>
    <scope>NUCLEOTIDE SEQUENCE [LARGE SCALE GENOMIC DNA]</scope>
</reference>
<dbReference type="PRINTS" id="PR00385">
    <property type="entry name" value="P450"/>
</dbReference>
<keyword evidence="7" id="KW-1133">Transmembrane helix</keyword>
<proteinExistence type="inferred from homology"/>
<keyword evidence="3 6" id="KW-0560">Oxidoreductase</keyword>
<dbReference type="GO" id="GO:0016705">
    <property type="term" value="F:oxidoreductase activity, acting on paired donors, with incorporation or reduction of molecular oxygen"/>
    <property type="evidence" value="ECO:0007669"/>
    <property type="project" value="InterPro"/>
</dbReference>
<sequence>MNSEMYFATTVFLLFLSYIAITLFSRTKTHINLPPGPSLFTLMLNASELGKQKPQHSLAKLSKIYGPIMRLKLGQITTFVISSPEIAQEVLQTHDLFLSDRTIPQAVAVLDHQHFSLPFMPACDLWRDLKKISKNHLFSSKTLDASYQLRCNKLQDFLCDIDRSSIRGEAVDIGRAAFKTTLNFLSNTFFSMDFANSAGETDEYKDIIENLVRVIGTPNLVDFFPALRMFDPQGIKGISATYLEKLLQIIDSYTTKRLKLREGENYIPNDDMLDMLLNISQENGQKMDNIKIKHLFLDLFVAGTDTTSYTIERAMTELIHNPHVMAKAKEELEQVIGIGNSIDESDITKLPYLQAVVKETLRLHPSAPLLLPRKARIDVKICGYTIPQGSQILVNEWAMGRNPSIWDNPNMFFPERFLGSEINFKGQYFQFTPFGGGRRMCPGLPLAIRMLHTMLGSLINSFDWKKENRDRDINQSLRAIPTRINKV</sequence>
<dbReference type="InterPro" id="IPR002401">
    <property type="entry name" value="Cyt_P450_E_grp-I"/>
</dbReference>
<feature type="transmembrane region" description="Helical" evidence="7">
    <location>
        <begin position="6"/>
        <end position="24"/>
    </location>
</feature>
<organism evidence="8 9">
    <name type="scientific">Vicia faba</name>
    <name type="common">Broad bean</name>
    <name type="synonym">Faba vulgaris</name>
    <dbReference type="NCBI Taxonomy" id="3906"/>
    <lineage>
        <taxon>Eukaryota</taxon>
        <taxon>Viridiplantae</taxon>
        <taxon>Streptophyta</taxon>
        <taxon>Embryophyta</taxon>
        <taxon>Tracheophyta</taxon>
        <taxon>Spermatophyta</taxon>
        <taxon>Magnoliopsida</taxon>
        <taxon>eudicotyledons</taxon>
        <taxon>Gunneridae</taxon>
        <taxon>Pentapetalae</taxon>
        <taxon>rosids</taxon>
        <taxon>fabids</taxon>
        <taxon>Fabales</taxon>
        <taxon>Fabaceae</taxon>
        <taxon>Papilionoideae</taxon>
        <taxon>50 kb inversion clade</taxon>
        <taxon>NPAAA clade</taxon>
        <taxon>Hologalegina</taxon>
        <taxon>IRL clade</taxon>
        <taxon>Fabeae</taxon>
        <taxon>Vicia</taxon>
    </lineage>
</organism>
<dbReference type="Pfam" id="PF00067">
    <property type="entry name" value="p450"/>
    <property type="match status" value="1"/>
</dbReference>
<dbReference type="InterPro" id="IPR036396">
    <property type="entry name" value="Cyt_P450_sf"/>
</dbReference>
<name>A0AAV0ZZD8_VICFA</name>
<dbReference type="EMBL" id="OX451738">
    <property type="protein sequence ID" value="CAI8602338.1"/>
    <property type="molecule type" value="Genomic_DNA"/>
</dbReference>
<evidence type="ECO:0008006" key="10">
    <source>
        <dbReference type="Google" id="ProtNLM"/>
    </source>
</evidence>
<dbReference type="InterPro" id="IPR017972">
    <property type="entry name" value="Cyt_P450_CS"/>
</dbReference>
<feature type="binding site" description="axial binding residue" evidence="5">
    <location>
        <position position="441"/>
    </location>
    <ligand>
        <name>heme</name>
        <dbReference type="ChEBI" id="CHEBI:30413"/>
    </ligand>
    <ligandPart>
        <name>Fe</name>
        <dbReference type="ChEBI" id="CHEBI:18248"/>
    </ligandPart>
</feature>
<keyword evidence="5 6" id="KW-0349">Heme</keyword>
<keyword evidence="7" id="KW-0472">Membrane</keyword>
<dbReference type="GO" id="GO:0004497">
    <property type="term" value="F:monooxygenase activity"/>
    <property type="evidence" value="ECO:0007669"/>
    <property type="project" value="UniProtKB-KW"/>
</dbReference>
<dbReference type="Gene3D" id="1.10.630.10">
    <property type="entry name" value="Cytochrome P450"/>
    <property type="match status" value="1"/>
</dbReference>
<accession>A0AAV0ZZD8</accession>
<dbReference type="GO" id="GO:0020037">
    <property type="term" value="F:heme binding"/>
    <property type="evidence" value="ECO:0007669"/>
    <property type="project" value="InterPro"/>
</dbReference>
<protein>
    <recommendedName>
        <fullName evidence="10">Cytochrome P450</fullName>
    </recommendedName>
</protein>
<gene>
    <name evidence="8" type="ORF">VFH_III035640</name>
</gene>
<evidence type="ECO:0000256" key="2">
    <source>
        <dbReference type="ARBA" id="ARBA00022723"/>
    </source>
</evidence>
<evidence type="ECO:0000256" key="5">
    <source>
        <dbReference type="PIRSR" id="PIRSR602401-1"/>
    </source>
</evidence>
<dbReference type="CDD" id="cd11073">
    <property type="entry name" value="CYP76-like"/>
    <property type="match status" value="1"/>
</dbReference>
<keyword evidence="2 5" id="KW-0479">Metal-binding</keyword>
<dbReference type="PROSITE" id="PS00086">
    <property type="entry name" value="CYTOCHROME_P450"/>
    <property type="match status" value="1"/>
</dbReference>
<evidence type="ECO:0000256" key="1">
    <source>
        <dbReference type="ARBA" id="ARBA00010617"/>
    </source>
</evidence>
<keyword evidence="6" id="KW-0503">Monooxygenase</keyword>
<dbReference type="SUPFAM" id="SSF48264">
    <property type="entry name" value="Cytochrome P450"/>
    <property type="match status" value="1"/>
</dbReference>
<dbReference type="GO" id="GO:0005506">
    <property type="term" value="F:iron ion binding"/>
    <property type="evidence" value="ECO:0007669"/>
    <property type="project" value="InterPro"/>
</dbReference>
<dbReference type="PRINTS" id="PR00463">
    <property type="entry name" value="EP450I"/>
</dbReference>
<dbReference type="InterPro" id="IPR001128">
    <property type="entry name" value="Cyt_P450"/>
</dbReference>
<dbReference type="PANTHER" id="PTHR47950:SF48">
    <property type="entry name" value="CYTOCHROME P450 FAMILY PROTEIN, EXPRESSED"/>
    <property type="match status" value="1"/>
</dbReference>
<evidence type="ECO:0000256" key="6">
    <source>
        <dbReference type="RuleBase" id="RU000461"/>
    </source>
</evidence>
<dbReference type="AlphaFoldDB" id="A0AAV0ZZD8"/>
<comment type="similarity">
    <text evidence="1 6">Belongs to the cytochrome P450 family.</text>
</comment>
<comment type="cofactor">
    <cofactor evidence="5">
        <name>heme</name>
        <dbReference type="ChEBI" id="CHEBI:30413"/>
    </cofactor>
</comment>
<evidence type="ECO:0000256" key="7">
    <source>
        <dbReference type="SAM" id="Phobius"/>
    </source>
</evidence>
<evidence type="ECO:0000313" key="9">
    <source>
        <dbReference type="Proteomes" id="UP001157006"/>
    </source>
</evidence>
<evidence type="ECO:0000313" key="8">
    <source>
        <dbReference type="EMBL" id="CAI8602338.1"/>
    </source>
</evidence>
<dbReference type="FunFam" id="1.10.630.10:FF:000007">
    <property type="entry name" value="Cytochrome P450 76C4"/>
    <property type="match status" value="1"/>
</dbReference>
<dbReference type="Proteomes" id="UP001157006">
    <property type="component" value="Chromosome 3"/>
</dbReference>